<evidence type="ECO:0000256" key="4">
    <source>
        <dbReference type="ARBA" id="ARBA00023125"/>
    </source>
</evidence>
<evidence type="ECO:0000313" key="10">
    <source>
        <dbReference type="Proteomes" id="UP000070700"/>
    </source>
</evidence>
<dbReference type="InterPro" id="IPR051089">
    <property type="entry name" value="prtT"/>
</dbReference>
<dbReference type="SMART" id="SM00066">
    <property type="entry name" value="GAL4"/>
    <property type="match status" value="1"/>
</dbReference>
<name>A0A194WU64_MOLSC</name>
<dbReference type="InterPro" id="IPR007219">
    <property type="entry name" value="XnlR_reg_dom"/>
</dbReference>
<dbReference type="CDD" id="cd00067">
    <property type="entry name" value="GAL4"/>
    <property type="match status" value="1"/>
</dbReference>
<dbReference type="InterPro" id="IPR001138">
    <property type="entry name" value="Zn2Cys6_DnaBD"/>
</dbReference>
<dbReference type="PROSITE" id="PS00463">
    <property type="entry name" value="ZN2_CY6_FUNGAL_1"/>
    <property type="match status" value="1"/>
</dbReference>
<dbReference type="InParanoid" id="A0A194WU64"/>
<evidence type="ECO:0000256" key="1">
    <source>
        <dbReference type="ARBA" id="ARBA00004123"/>
    </source>
</evidence>
<keyword evidence="2" id="KW-0479">Metal-binding</keyword>
<dbReference type="InterPro" id="IPR036864">
    <property type="entry name" value="Zn2-C6_fun-type_DNA-bd_sf"/>
</dbReference>
<proteinExistence type="predicted"/>
<dbReference type="Proteomes" id="UP000070700">
    <property type="component" value="Unassembled WGS sequence"/>
</dbReference>
<sequence length="671" mass="75885">MEDSIRRPQALASKSPRRRASSSPEPDRSNPKKQKRIACRECRQAKLKCDKSSNTAEPCARCRKLSLECRVETEYKRYNKKIRINDLAEEIERLRSSVTGSGASTAQPILGPGLSYTSRQIVDPPHLQQGQSPQDSPIHVPEVSLNTAPPGQRPFSPPRDISQDRHTADQARSIGFVQLSPEQIKDLFQIFFEHHHHFLDIIDSSLTPESCYASSPLLFWAIISVAARHYDKRPKLLSSLSQHVTSLIWNTISVMPHSRYTIQAILLISLWPFPTNSMTTDISFMLVNMAKTASMQLGLHRPEVVQDFLRVKTRLDPVQFQKAVKLWAGCYIASQCVSASIGQQSVLPSDWVIDQACILDNQYTLPDNLRYHLLICKFIAKANNVMAERERKSDENEGLILVAMLEADFADLERQIGHKITSIHQILLLMASLQLRTYFFFVKHNPEARREGILKAYCTALTLINKCANAESSWGFTRYAPDGWNHILSMAAMLIMKIIHSSYAKYIDADEGERAFNSVISLMQSASVQENDVRYRVCVVLTQLWGVHQSISVRKDEEPSLSVKSRLGASILHDALWQWREKFGRRSDMHPVTMESKVSVGDDLNGEPNQEDQSNSIRHLPLPDGIPPDLGNDPFNFGMPDPDWIWDVGFPAFLPVDIDSNSLSYPPWTAT</sequence>
<evidence type="ECO:0000256" key="5">
    <source>
        <dbReference type="ARBA" id="ARBA00023163"/>
    </source>
</evidence>
<dbReference type="SUPFAM" id="SSF57701">
    <property type="entry name" value="Zn2/Cys6 DNA-binding domain"/>
    <property type="match status" value="1"/>
</dbReference>
<keyword evidence="6" id="KW-0539">Nucleus</keyword>
<keyword evidence="4" id="KW-0238">DNA-binding</keyword>
<evidence type="ECO:0000256" key="6">
    <source>
        <dbReference type="ARBA" id="ARBA00023242"/>
    </source>
</evidence>
<keyword evidence="3" id="KW-0805">Transcription regulation</keyword>
<dbReference type="FunCoup" id="A0A194WU64">
    <property type="interactions" value="474"/>
</dbReference>
<dbReference type="Gene3D" id="4.10.240.10">
    <property type="entry name" value="Zn(2)-C6 fungal-type DNA-binding domain"/>
    <property type="match status" value="1"/>
</dbReference>
<feature type="compositionally biased region" description="Polar residues" evidence="7">
    <location>
        <begin position="607"/>
        <end position="617"/>
    </location>
</feature>
<feature type="region of interest" description="Disordered" evidence="7">
    <location>
        <begin position="112"/>
        <end position="167"/>
    </location>
</feature>
<dbReference type="Pfam" id="PF04082">
    <property type="entry name" value="Fungal_trans"/>
    <property type="match status" value="1"/>
</dbReference>
<dbReference type="KEGG" id="psco:LY89DRAFT_226498"/>
<reference evidence="9 10" key="1">
    <citation type="submission" date="2015-10" db="EMBL/GenBank/DDBJ databases">
        <title>Full genome of DAOMC 229536 Phialocephala scopiformis, a fungal endophyte of spruce producing the potent anti-insectan compound rugulosin.</title>
        <authorList>
            <consortium name="DOE Joint Genome Institute"/>
            <person name="Walker A.K."/>
            <person name="Frasz S.L."/>
            <person name="Seifert K.A."/>
            <person name="Miller J.D."/>
            <person name="Mondo S.J."/>
            <person name="Labutti K."/>
            <person name="Lipzen A."/>
            <person name="Dockter R."/>
            <person name="Kennedy M."/>
            <person name="Grigoriev I.V."/>
            <person name="Spatafora J.W."/>
        </authorList>
    </citation>
    <scope>NUCLEOTIDE SEQUENCE [LARGE SCALE GENOMIC DNA]</scope>
    <source>
        <strain evidence="9 10">CBS 120377</strain>
    </source>
</reference>
<dbReference type="GO" id="GO:0000981">
    <property type="term" value="F:DNA-binding transcription factor activity, RNA polymerase II-specific"/>
    <property type="evidence" value="ECO:0007669"/>
    <property type="project" value="InterPro"/>
</dbReference>
<dbReference type="EMBL" id="KQ947426">
    <property type="protein sequence ID" value="KUJ11501.1"/>
    <property type="molecule type" value="Genomic_DNA"/>
</dbReference>
<dbReference type="PANTHER" id="PTHR31845">
    <property type="entry name" value="FINGER DOMAIN PROTEIN, PUTATIVE-RELATED"/>
    <property type="match status" value="1"/>
</dbReference>
<comment type="subcellular location">
    <subcellularLocation>
        <location evidence="1">Nucleus</location>
    </subcellularLocation>
</comment>
<gene>
    <name evidence="9" type="ORF">LY89DRAFT_226498</name>
</gene>
<dbReference type="GeneID" id="28815720"/>
<organism evidence="9 10">
    <name type="scientific">Mollisia scopiformis</name>
    <name type="common">Conifer needle endophyte fungus</name>
    <name type="synonym">Phialocephala scopiformis</name>
    <dbReference type="NCBI Taxonomy" id="149040"/>
    <lineage>
        <taxon>Eukaryota</taxon>
        <taxon>Fungi</taxon>
        <taxon>Dikarya</taxon>
        <taxon>Ascomycota</taxon>
        <taxon>Pezizomycotina</taxon>
        <taxon>Leotiomycetes</taxon>
        <taxon>Helotiales</taxon>
        <taxon>Mollisiaceae</taxon>
        <taxon>Mollisia</taxon>
    </lineage>
</organism>
<dbReference type="Pfam" id="PF00172">
    <property type="entry name" value="Zn_clus"/>
    <property type="match status" value="1"/>
</dbReference>
<dbReference type="PANTHER" id="PTHR31845:SF21">
    <property type="entry name" value="REGULATORY PROTEIN LEU3"/>
    <property type="match status" value="1"/>
</dbReference>
<dbReference type="CDD" id="cd12148">
    <property type="entry name" value="fungal_TF_MHR"/>
    <property type="match status" value="1"/>
</dbReference>
<evidence type="ECO:0000256" key="2">
    <source>
        <dbReference type="ARBA" id="ARBA00022723"/>
    </source>
</evidence>
<dbReference type="RefSeq" id="XP_018065856.1">
    <property type="nucleotide sequence ID" value="XM_018205994.1"/>
</dbReference>
<evidence type="ECO:0000256" key="7">
    <source>
        <dbReference type="SAM" id="MobiDB-lite"/>
    </source>
</evidence>
<evidence type="ECO:0000259" key="8">
    <source>
        <dbReference type="PROSITE" id="PS50048"/>
    </source>
</evidence>
<protein>
    <recommendedName>
        <fullName evidence="8">Zn(2)-C6 fungal-type domain-containing protein</fullName>
    </recommendedName>
</protein>
<evidence type="ECO:0000256" key="3">
    <source>
        <dbReference type="ARBA" id="ARBA00023015"/>
    </source>
</evidence>
<feature type="domain" description="Zn(2)-C6 fungal-type" evidence="8">
    <location>
        <begin position="38"/>
        <end position="71"/>
    </location>
</feature>
<feature type="region of interest" description="Disordered" evidence="7">
    <location>
        <begin position="1"/>
        <end position="36"/>
    </location>
</feature>
<dbReference type="GO" id="GO:0005634">
    <property type="term" value="C:nucleus"/>
    <property type="evidence" value="ECO:0007669"/>
    <property type="project" value="UniProtKB-SubCell"/>
</dbReference>
<keyword evidence="10" id="KW-1185">Reference proteome</keyword>
<keyword evidence="5" id="KW-0804">Transcription</keyword>
<dbReference type="AlphaFoldDB" id="A0A194WU64"/>
<dbReference type="OrthoDB" id="3163292at2759"/>
<evidence type="ECO:0000313" key="9">
    <source>
        <dbReference type="EMBL" id="KUJ11501.1"/>
    </source>
</evidence>
<dbReference type="GO" id="GO:0000976">
    <property type="term" value="F:transcription cis-regulatory region binding"/>
    <property type="evidence" value="ECO:0007669"/>
    <property type="project" value="TreeGrafter"/>
</dbReference>
<feature type="region of interest" description="Disordered" evidence="7">
    <location>
        <begin position="598"/>
        <end position="634"/>
    </location>
</feature>
<feature type="compositionally biased region" description="Low complexity" evidence="7">
    <location>
        <begin position="620"/>
        <end position="634"/>
    </location>
</feature>
<dbReference type="STRING" id="149040.A0A194WU64"/>
<dbReference type="GO" id="GO:0008270">
    <property type="term" value="F:zinc ion binding"/>
    <property type="evidence" value="ECO:0007669"/>
    <property type="project" value="InterPro"/>
</dbReference>
<dbReference type="GO" id="GO:0006351">
    <property type="term" value="P:DNA-templated transcription"/>
    <property type="evidence" value="ECO:0007669"/>
    <property type="project" value="InterPro"/>
</dbReference>
<accession>A0A194WU64</accession>
<dbReference type="PROSITE" id="PS50048">
    <property type="entry name" value="ZN2_CY6_FUNGAL_2"/>
    <property type="match status" value="1"/>
</dbReference>